<protein>
    <submittedName>
        <fullName evidence="3">PAS domain-containing protein</fullName>
    </submittedName>
</protein>
<evidence type="ECO:0000313" key="3">
    <source>
        <dbReference type="EMBL" id="MBB0229350.1"/>
    </source>
</evidence>
<dbReference type="EMBL" id="VKHS01000112">
    <property type="protein sequence ID" value="MBB0229350.1"/>
    <property type="molecule type" value="Genomic_DNA"/>
</dbReference>
<feature type="domain" description="PAS fold-4" evidence="2">
    <location>
        <begin position="75"/>
        <end position="170"/>
    </location>
</feature>
<gene>
    <name evidence="3" type="ORF">FOE67_07440</name>
</gene>
<dbReference type="InterPro" id="IPR013656">
    <property type="entry name" value="PAS_4"/>
</dbReference>
<organism evidence="3 4">
    <name type="scientific">Streptomyces calidiresistens</name>
    <dbReference type="NCBI Taxonomy" id="1485586"/>
    <lineage>
        <taxon>Bacteria</taxon>
        <taxon>Bacillati</taxon>
        <taxon>Actinomycetota</taxon>
        <taxon>Actinomycetes</taxon>
        <taxon>Kitasatosporales</taxon>
        <taxon>Streptomycetaceae</taxon>
        <taxon>Streptomyces</taxon>
    </lineage>
</organism>
<keyword evidence="4" id="KW-1185">Reference proteome</keyword>
<evidence type="ECO:0000313" key="4">
    <source>
        <dbReference type="Proteomes" id="UP000530234"/>
    </source>
</evidence>
<reference evidence="4" key="1">
    <citation type="submission" date="2019-10" db="EMBL/GenBank/DDBJ databases">
        <title>Streptomyces sp. nov., a novel actinobacterium isolated from alkaline environment.</title>
        <authorList>
            <person name="Golinska P."/>
        </authorList>
    </citation>
    <scope>NUCLEOTIDE SEQUENCE [LARGE SCALE GENOMIC DNA]</scope>
    <source>
        <strain evidence="4">DSM 42108</strain>
    </source>
</reference>
<dbReference type="InterPro" id="IPR035965">
    <property type="entry name" value="PAS-like_dom_sf"/>
</dbReference>
<comment type="caution">
    <text evidence="3">The sequence shown here is derived from an EMBL/GenBank/DDBJ whole genome shotgun (WGS) entry which is preliminary data.</text>
</comment>
<sequence length="237" mass="26167">MAGPEDVGRDRPTAGGPPVFAADPEVGRDLAAVNWSATPLGPPENWPQSLRTAVSILLSSRFPMWMAWGPELTFFCNAAYRRDTLGQKYPWALGRPAGEVWAEIWNDIGPRIDTVLATGEATWDEALRLFLERSGYPEESYHTFSYSPLRDDTGAVVGMLCVVSEDTERVIGERRMATLRDLGSDPSVVRTEEEVMTFAARQLGRNPYDLPFTLTYLFDDDGSARLAGSSGMPLPHP</sequence>
<dbReference type="Gene3D" id="3.30.450.20">
    <property type="entry name" value="PAS domain"/>
    <property type="match status" value="1"/>
</dbReference>
<evidence type="ECO:0000259" key="2">
    <source>
        <dbReference type="Pfam" id="PF08448"/>
    </source>
</evidence>
<dbReference type="Proteomes" id="UP000530234">
    <property type="component" value="Unassembled WGS sequence"/>
</dbReference>
<dbReference type="Pfam" id="PF08448">
    <property type="entry name" value="PAS_4"/>
    <property type="match status" value="1"/>
</dbReference>
<proteinExistence type="predicted"/>
<accession>A0A7W3T1R6</accession>
<dbReference type="AlphaFoldDB" id="A0A7W3T1R6"/>
<feature type="non-terminal residue" evidence="3">
    <location>
        <position position="237"/>
    </location>
</feature>
<dbReference type="SUPFAM" id="SSF55785">
    <property type="entry name" value="PYP-like sensor domain (PAS domain)"/>
    <property type="match status" value="1"/>
</dbReference>
<evidence type="ECO:0000256" key="1">
    <source>
        <dbReference type="SAM" id="MobiDB-lite"/>
    </source>
</evidence>
<name>A0A7W3T1R6_9ACTN</name>
<feature type="region of interest" description="Disordered" evidence="1">
    <location>
        <begin position="1"/>
        <end position="22"/>
    </location>
</feature>
<feature type="compositionally biased region" description="Basic and acidic residues" evidence="1">
    <location>
        <begin position="1"/>
        <end position="12"/>
    </location>
</feature>